<comment type="catalytic activity">
    <reaction evidence="1 10">
        <text>UDP-alpha-D-glucose = UDP-alpha-D-galactose</text>
        <dbReference type="Rhea" id="RHEA:22168"/>
        <dbReference type="ChEBI" id="CHEBI:58885"/>
        <dbReference type="ChEBI" id="CHEBI:66914"/>
        <dbReference type="EC" id="5.1.3.2"/>
    </reaction>
</comment>
<evidence type="ECO:0000256" key="9">
    <source>
        <dbReference type="ARBA" id="ARBA00023277"/>
    </source>
</evidence>
<sequence>MKILVTGGAGYVGSHCVRLLKSKGHDVWVYDNLLYGHREATDPARLIVGDLLDQPAIEKAMRDHAIEAVMHFAALCYVGESVTDPAKYYRNNVVGTLNLLDAMRACGVGKIVFSSTCATYGVPQQVPIPEDHPQNPISPYGFTKLAVEKALEDYRAAYGIGYAAPRYFNASGASLDGSIGEDHDPETHLIPLVLDVALGKRDHISIFGTDYPTPDGTCIRDYIHVEDLATAHLAAIEKVQPGEAIRVNLGTGVGASVRQVITACEEVTGKKIKTVEGPRRAGDPPELVANPQGALDALGWRAQHTSVKETVASAWAWHKAHPNGYAG</sequence>
<gene>
    <name evidence="12" type="primary">galE_1</name>
    <name evidence="12" type="ORF">Pla175_04070</name>
</gene>
<name>A0A518D6E3_9BACT</name>
<evidence type="ECO:0000256" key="7">
    <source>
        <dbReference type="ARBA" id="ARBA00023027"/>
    </source>
</evidence>
<dbReference type="CDD" id="cd05247">
    <property type="entry name" value="UDP_G4E_1_SDR_e"/>
    <property type="match status" value="1"/>
</dbReference>
<dbReference type="Gene3D" id="3.40.50.720">
    <property type="entry name" value="NAD(P)-binding Rossmann-like Domain"/>
    <property type="match status" value="1"/>
</dbReference>
<dbReference type="InterPro" id="IPR005886">
    <property type="entry name" value="UDP_G4E"/>
</dbReference>
<evidence type="ECO:0000256" key="1">
    <source>
        <dbReference type="ARBA" id="ARBA00000083"/>
    </source>
</evidence>
<keyword evidence="13" id="KW-1185">Reference proteome</keyword>
<keyword evidence="7 10" id="KW-0520">NAD</keyword>
<dbReference type="Proteomes" id="UP000317429">
    <property type="component" value="Chromosome"/>
</dbReference>
<feature type="domain" description="NAD-dependent epimerase/dehydratase" evidence="11">
    <location>
        <begin position="3"/>
        <end position="249"/>
    </location>
</feature>
<dbReference type="InterPro" id="IPR001509">
    <property type="entry name" value="Epimerase_deHydtase"/>
</dbReference>
<dbReference type="KEGG" id="pnd:Pla175_04070"/>
<dbReference type="AlphaFoldDB" id="A0A518D6E3"/>
<comment type="cofactor">
    <cofactor evidence="2 10">
        <name>NAD(+)</name>
        <dbReference type="ChEBI" id="CHEBI:57540"/>
    </cofactor>
</comment>
<accession>A0A518D6E3</accession>
<dbReference type="PANTHER" id="PTHR43725">
    <property type="entry name" value="UDP-GLUCOSE 4-EPIMERASE"/>
    <property type="match status" value="1"/>
</dbReference>
<reference evidence="12 13" key="1">
    <citation type="submission" date="2019-02" db="EMBL/GenBank/DDBJ databases">
        <title>Deep-cultivation of Planctomycetes and their phenomic and genomic characterization uncovers novel biology.</title>
        <authorList>
            <person name="Wiegand S."/>
            <person name="Jogler M."/>
            <person name="Boedeker C."/>
            <person name="Pinto D."/>
            <person name="Vollmers J."/>
            <person name="Rivas-Marin E."/>
            <person name="Kohn T."/>
            <person name="Peeters S.H."/>
            <person name="Heuer A."/>
            <person name="Rast P."/>
            <person name="Oberbeckmann S."/>
            <person name="Bunk B."/>
            <person name="Jeske O."/>
            <person name="Meyerdierks A."/>
            <person name="Storesund J.E."/>
            <person name="Kallscheuer N."/>
            <person name="Luecker S."/>
            <person name="Lage O.M."/>
            <person name="Pohl T."/>
            <person name="Merkel B.J."/>
            <person name="Hornburger P."/>
            <person name="Mueller R.-W."/>
            <person name="Bruemmer F."/>
            <person name="Labrenz M."/>
            <person name="Spormann A.M."/>
            <person name="Op den Camp H."/>
            <person name="Overmann J."/>
            <person name="Amann R."/>
            <person name="Jetten M.S.M."/>
            <person name="Mascher T."/>
            <person name="Medema M.H."/>
            <person name="Devos D.P."/>
            <person name="Kaster A.-K."/>
            <person name="Ovreas L."/>
            <person name="Rohde M."/>
            <person name="Galperin M.Y."/>
            <person name="Jogler C."/>
        </authorList>
    </citation>
    <scope>NUCLEOTIDE SEQUENCE [LARGE SCALE GENOMIC DNA]</scope>
    <source>
        <strain evidence="12 13">Pla175</strain>
    </source>
</reference>
<evidence type="ECO:0000259" key="11">
    <source>
        <dbReference type="Pfam" id="PF01370"/>
    </source>
</evidence>
<protein>
    <recommendedName>
        <fullName evidence="6 10">UDP-glucose 4-epimerase</fullName>
        <ecNumber evidence="5 10">5.1.3.2</ecNumber>
    </recommendedName>
</protein>
<evidence type="ECO:0000256" key="8">
    <source>
        <dbReference type="ARBA" id="ARBA00023235"/>
    </source>
</evidence>
<evidence type="ECO:0000313" key="12">
    <source>
        <dbReference type="EMBL" id="QDU87052.1"/>
    </source>
</evidence>
<evidence type="ECO:0000256" key="5">
    <source>
        <dbReference type="ARBA" id="ARBA00013189"/>
    </source>
</evidence>
<dbReference type="RefSeq" id="WP_145280845.1">
    <property type="nucleotide sequence ID" value="NZ_CP036291.1"/>
</dbReference>
<dbReference type="Gene3D" id="3.90.25.10">
    <property type="entry name" value="UDP-galactose 4-epimerase, domain 1"/>
    <property type="match status" value="1"/>
</dbReference>
<dbReference type="NCBIfam" id="TIGR01179">
    <property type="entry name" value="galE"/>
    <property type="match status" value="1"/>
</dbReference>
<dbReference type="Pfam" id="PF01370">
    <property type="entry name" value="Epimerase"/>
    <property type="match status" value="1"/>
</dbReference>
<proteinExistence type="inferred from homology"/>
<evidence type="ECO:0000256" key="4">
    <source>
        <dbReference type="ARBA" id="ARBA00007637"/>
    </source>
</evidence>
<comment type="subunit">
    <text evidence="10">Homodimer.</text>
</comment>
<keyword evidence="9 10" id="KW-0119">Carbohydrate metabolism</keyword>
<dbReference type="UniPathway" id="UPA00214"/>
<organism evidence="12 13">
    <name type="scientific">Pirellulimonas nuda</name>
    <dbReference type="NCBI Taxonomy" id="2528009"/>
    <lineage>
        <taxon>Bacteria</taxon>
        <taxon>Pseudomonadati</taxon>
        <taxon>Planctomycetota</taxon>
        <taxon>Planctomycetia</taxon>
        <taxon>Pirellulales</taxon>
        <taxon>Lacipirellulaceae</taxon>
        <taxon>Pirellulimonas</taxon>
    </lineage>
</organism>
<dbReference type="GO" id="GO:0033499">
    <property type="term" value="P:galactose catabolic process via UDP-galactose, Leloir pathway"/>
    <property type="evidence" value="ECO:0007669"/>
    <property type="project" value="TreeGrafter"/>
</dbReference>
<dbReference type="SUPFAM" id="SSF51735">
    <property type="entry name" value="NAD(P)-binding Rossmann-fold domains"/>
    <property type="match status" value="1"/>
</dbReference>
<dbReference type="EC" id="5.1.3.2" evidence="5 10"/>
<evidence type="ECO:0000256" key="2">
    <source>
        <dbReference type="ARBA" id="ARBA00001911"/>
    </source>
</evidence>
<dbReference type="InterPro" id="IPR036291">
    <property type="entry name" value="NAD(P)-bd_dom_sf"/>
</dbReference>
<comment type="similarity">
    <text evidence="4 10">Belongs to the NAD(P)-dependent epimerase/dehydratase family.</text>
</comment>
<comment type="pathway">
    <text evidence="3 10">Carbohydrate metabolism; galactose metabolism.</text>
</comment>
<evidence type="ECO:0000256" key="10">
    <source>
        <dbReference type="RuleBase" id="RU366046"/>
    </source>
</evidence>
<evidence type="ECO:0000313" key="13">
    <source>
        <dbReference type="Proteomes" id="UP000317429"/>
    </source>
</evidence>
<dbReference type="GO" id="GO:0003978">
    <property type="term" value="F:UDP-glucose 4-epimerase activity"/>
    <property type="evidence" value="ECO:0007669"/>
    <property type="project" value="UniProtKB-UniRule"/>
</dbReference>
<keyword evidence="8 10" id="KW-0413">Isomerase</keyword>
<evidence type="ECO:0000256" key="3">
    <source>
        <dbReference type="ARBA" id="ARBA00004947"/>
    </source>
</evidence>
<dbReference type="PANTHER" id="PTHR43725:SF53">
    <property type="entry name" value="UDP-ARABINOSE 4-EPIMERASE 1"/>
    <property type="match status" value="1"/>
</dbReference>
<evidence type="ECO:0000256" key="6">
    <source>
        <dbReference type="ARBA" id="ARBA00018569"/>
    </source>
</evidence>
<dbReference type="OrthoDB" id="258549at2"/>
<dbReference type="EMBL" id="CP036291">
    <property type="protein sequence ID" value="QDU87052.1"/>
    <property type="molecule type" value="Genomic_DNA"/>
</dbReference>